<reference evidence="1 2" key="1">
    <citation type="journal article" date="2021" name="Int. J. Syst. Evol. Microbiol.">
        <title>Bradyrhizobium septentrionale sp. nov. (sv. septentrionale) and Bradyrhizobium quebecense sp. nov. (sv. septentrionale) associated with legumes native to Canada possess rearranged symbiosis genes and numerous insertion sequences.</title>
        <authorList>
            <person name="Bromfield E.S.P."/>
            <person name="Cloutier S."/>
        </authorList>
    </citation>
    <scope>NUCLEOTIDE SEQUENCE [LARGE SCALE GENOMIC DNA]</scope>
    <source>
        <strain evidence="1 2">12S5</strain>
    </source>
</reference>
<protein>
    <submittedName>
        <fullName evidence="1">Arylsulfatase</fullName>
    </submittedName>
</protein>
<evidence type="ECO:0000313" key="1">
    <source>
        <dbReference type="EMBL" id="UGY04307.1"/>
    </source>
</evidence>
<proteinExistence type="predicted"/>
<accession>A0ACD3VEE2</accession>
<gene>
    <name evidence="1" type="ORF">J4P68_0006000</name>
</gene>
<organism evidence="1 2">
    <name type="scientific">Bradyrhizobium quebecense</name>
    <dbReference type="NCBI Taxonomy" id="2748629"/>
    <lineage>
        <taxon>Bacteria</taxon>
        <taxon>Pseudomonadati</taxon>
        <taxon>Pseudomonadota</taxon>
        <taxon>Alphaproteobacteria</taxon>
        <taxon>Hyphomicrobiales</taxon>
        <taxon>Nitrobacteraceae</taxon>
        <taxon>Bradyrhizobium</taxon>
    </lineage>
</organism>
<name>A0ACD3VEE2_9BRAD</name>
<keyword evidence="2" id="KW-1185">Reference proteome</keyword>
<dbReference type="Proteomes" id="UP000692816">
    <property type="component" value="Chromosome"/>
</dbReference>
<sequence length="498" mass="54369">MAASRNDRSETKAAGPALERRAMLLGTTALAAAFAVGSATKTASAQAQVPSGRKPNILFMLVDNLGYGELGCYGGGATRGAPTPRIDKLASEGLRLTNMNMEAQCTPSRSAILTGRYAIRSGTHSVPFGGVADGLTQWEVTMAESLSAAGYATALYGKWHLGSNNGRLPNDQGFDEWYGIPRTTDEALWPGSAGYSPDIMPPEQIMEGRKGEPSRNIKVYDLEQRRLIDAEITRRSIAFMEQQAQANKPFFAYATLTQPHLPTLPNPAFAGKTGNGDWADMLAEMDHNVGEMLDAIDRLGIRDSTIVVFASDNGPEFVRAWDGWAGPWKGQYFTAWEGGIRVPFMIRWPGKVPAGRVSDEIVHAIDLFPTLASLAGASVPNDRPIDGVDQSGFFTGKSEKSAREGILVWCADRLQAVKWKNFKVHFYQQETMVSPPVKLAIPFLFNLYTNPREDTDKQITDSWVIGPVLKMVDEFEASVKKYPLIAMGTPDPYAPPTK</sequence>
<dbReference type="EMBL" id="CP088282">
    <property type="protein sequence ID" value="UGY04307.1"/>
    <property type="molecule type" value="Genomic_DNA"/>
</dbReference>
<evidence type="ECO:0000313" key="2">
    <source>
        <dbReference type="Proteomes" id="UP000692816"/>
    </source>
</evidence>